<dbReference type="HOGENOM" id="CLU_076891_1_0_7"/>
<accession>F2NI18</accession>
<evidence type="ECO:0008006" key="3">
    <source>
        <dbReference type="Google" id="ProtNLM"/>
    </source>
</evidence>
<evidence type="ECO:0000313" key="2">
    <source>
        <dbReference type="Proteomes" id="UP000000483"/>
    </source>
</evidence>
<gene>
    <name evidence="1" type="ordered locus">Desac_1804</name>
</gene>
<evidence type="ECO:0000313" key="1">
    <source>
        <dbReference type="EMBL" id="AEB09644.1"/>
    </source>
</evidence>
<dbReference type="AlphaFoldDB" id="F2NI18"/>
<dbReference type="eggNOG" id="ENOG5030ZP1">
    <property type="taxonomic scope" value="Bacteria"/>
</dbReference>
<dbReference type="KEGG" id="dao:Desac_1804"/>
<keyword evidence="2" id="KW-1185">Reference proteome</keyword>
<name>F2NI18_DESAR</name>
<reference evidence="1 2" key="1">
    <citation type="journal article" date="2011" name="Stand. Genomic Sci.">
        <title>Complete genome sequence of the acetate-degrading sulfate reducer Desulfobacca acetoxidans type strain (ASRB2).</title>
        <authorList>
            <person name="Goker M."/>
            <person name="Teshima H."/>
            <person name="Lapidus A."/>
            <person name="Nolan M."/>
            <person name="Lucas S."/>
            <person name="Hammon N."/>
            <person name="Deshpande S."/>
            <person name="Cheng J.F."/>
            <person name="Tapia R."/>
            <person name="Han C."/>
            <person name="Goodwin L."/>
            <person name="Pitluck S."/>
            <person name="Huntemann M."/>
            <person name="Liolios K."/>
            <person name="Ivanova N."/>
            <person name="Pagani I."/>
            <person name="Mavromatis K."/>
            <person name="Ovchinikova G."/>
            <person name="Pati A."/>
            <person name="Chen A."/>
            <person name="Palaniappan K."/>
            <person name="Land M."/>
            <person name="Hauser L."/>
            <person name="Brambilla E.M."/>
            <person name="Rohde M."/>
            <person name="Spring S."/>
            <person name="Detter J.C."/>
            <person name="Woyke T."/>
            <person name="Bristow J."/>
            <person name="Eisen J.A."/>
            <person name="Markowitz V."/>
            <person name="Hugenholtz P."/>
            <person name="Kyrpides N.C."/>
            <person name="Klenk H.P."/>
        </authorList>
    </citation>
    <scope>NUCLEOTIDE SEQUENCE [LARGE SCALE GENOMIC DNA]</scope>
    <source>
        <strain evidence="2">ATCC 700848 / DSM 11109 / ASRB2</strain>
    </source>
</reference>
<proteinExistence type="predicted"/>
<protein>
    <recommendedName>
        <fullName evidence="3">Phage baseplate protein</fullName>
    </recommendedName>
</protein>
<dbReference type="STRING" id="880072.Desac_1804"/>
<sequence length="249" mass="27267">MEFRPLTGYDERSIDGLGLFDALALIDRLNRGRPGGLIRPGEAKSLAAAVRDRVLAVIYTENYGNVIAASPRCAKCGELFDLSFLLSDMLQACPLTLSADGIYQTADGGRFRLPTGEDELATFGLAPEAARQELLRRCMLTEDADPEAVEAAMEAVAPLLSKEIEAACPECGSRQTADFDLGTYLLRRLLSDKERLPGEVHTLAQAYGWGLKDILSLTRSERRRHLTLIEASAPRSWARQGSALRRRSG</sequence>
<dbReference type="Proteomes" id="UP000000483">
    <property type="component" value="Chromosome"/>
</dbReference>
<organism evidence="1 2">
    <name type="scientific">Desulfobacca acetoxidans (strain ATCC 700848 / DSM 11109 / ASRB2)</name>
    <dbReference type="NCBI Taxonomy" id="880072"/>
    <lineage>
        <taxon>Bacteria</taxon>
        <taxon>Pseudomonadati</taxon>
        <taxon>Thermodesulfobacteriota</taxon>
        <taxon>Desulfobaccia</taxon>
        <taxon>Desulfobaccales</taxon>
        <taxon>Desulfobaccaceae</taxon>
        <taxon>Desulfobacca</taxon>
    </lineage>
</organism>
<dbReference type="EMBL" id="CP002629">
    <property type="protein sequence ID" value="AEB09644.1"/>
    <property type="molecule type" value="Genomic_DNA"/>
</dbReference>
<reference evidence="2" key="2">
    <citation type="submission" date="2011-03" db="EMBL/GenBank/DDBJ databases">
        <title>The complete genome of Desulfobacca acetoxidans DSM 11109.</title>
        <authorList>
            <consortium name="US DOE Joint Genome Institute (JGI-PGF)"/>
            <person name="Lucas S."/>
            <person name="Copeland A."/>
            <person name="Lapidus A."/>
            <person name="Bruce D."/>
            <person name="Goodwin L."/>
            <person name="Pitluck S."/>
            <person name="Peters L."/>
            <person name="Kyrpides N."/>
            <person name="Mavromatis K."/>
            <person name="Ivanova N."/>
            <person name="Ovchinnikova G."/>
            <person name="Teshima H."/>
            <person name="Detter J.C."/>
            <person name="Han C."/>
            <person name="Land M."/>
            <person name="Hauser L."/>
            <person name="Markowitz V."/>
            <person name="Cheng J.-F."/>
            <person name="Hugenholtz P."/>
            <person name="Woyke T."/>
            <person name="Wu D."/>
            <person name="Spring S."/>
            <person name="Schueler E."/>
            <person name="Brambilla E."/>
            <person name="Klenk H.-P."/>
            <person name="Eisen J.A."/>
        </authorList>
    </citation>
    <scope>NUCLEOTIDE SEQUENCE [LARGE SCALE GENOMIC DNA]</scope>
    <source>
        <strain evidence="2">ATCC 700848 / DSM 11109 / ASRB2</strain>
    </source>
</reference>